<reference evidence="3" key="1">
    <citation type="journal article" date="2020" name="Plant Biotechnol. J.">
        <title>The pomegranate (Punica granatum L.) draft genome dissects genetic divergence between soft- and hard-seeded cultivars.</title>
        <authorList>
            <person name="Luo X."/>
            <person name="Li H."/>
            <person name="Wu Z."/>
            <person name="Yao W."/>
            <person name="Zhao P."/>
            <person name="Cao D."/>
            <person name="Yu H."/>
            <person name="Li K."/>
            <person name="Poudel K."/>
            <person name="Zhao D."/>
            <person name="Zhang F."/>
            <person name="Xia X."/>
            <person name="Chen L."/>
            <person name="Wang Q."/>
            <person name="Jing D."/>
            <person name="Cao S."/>
        </authorList>
    </citation>
    <scope>NUCLEOTIDE SEQUENCE [LARGE SCALE GENOMIC DNA]</scope>
    <source>
        <strain evidence="3">cv. Tunisia</strain>
    </source>
</reference>
<gene>
    <name evidence="4" type="primary">LOC116193661</name>
</gene>
<dbReference type="GeneID" id="116193661"/>
<feature type="compositionally biased region" description="Basic and acidic residues" evidence="2">
    <location>
        <begin position="259"/>
        <end position="297"/>
    </location>
</feature>
<evidence type="ECO:0000256" key="2">
    <source>
        <dbReference type="SAM" id="MobiDB-lite"/>
    </source>
</evidence>
<dbReference type="Proteomes" id="UP000515151">
    <property type="component" value="Chromosome 2"/>
</dbReference>
<evidence type="ECO:0000313" key="4">
    <source>
        <dbReference type="RefSeq" id="XP_031378261.1"/>
    </source>
</evidence>
<name>A0A6P8C995_PUNGR</name>
<accession>A0A6P8C995</accession>
<reference evidence="4" key="2">
    <citation type="submission" date="2025-08" db="UniProtKB">
        <authorList>
            <consortium name="RefSeq"/>
        </authorList>
    </citation>
    <scope>IDENTIFICATION</scope>
    <source>
        <tissue evidence="4">Leaf</tissue>
    </source>
</reference>
<feature type="region of interest" description="Disordered" evidence="2">
    <location>
        <begin position="667"/>
        <end position="686"/>
    </location>
</feature>
<feature type="compositionally biased region" description="Basic and acidic residues" evidence="2">
    <location>
        <begin position="123"/>
        <end position="161"/>
    </location>
</feature>
<feature type="compositionally biased region" description="Basic and acidic residues" evidence="2">
    <location>
        <begin position="168"/>
        <end position="184"/>
    </location>
</feature>
<protein>
    <submittedName>
        <fullName evidence="4">Neurofilament medium polypeptide-like</fullName>
    </submittedName>
</protein>
<feature type="compositionally biased region" description="Basic and acidic residues" evidence="2">
    <location>
        <begin position="677"/>
        <end position="686"/>
    </location>
</feature>
<organism evidence="3 4">
    <name type="scientific">Punica granatum</name>
    <name type="common">Pomegranate</name>
    <dbReference type="NCBI Taxonomy" id="22663"/>
    <lineage>
        <taxon>Eukaryota</taxon>
        <taxon>Viridiplantae</taxon>
        <taxon>Streptophyta</taxon>
        <taxon>Embryophyta</taxon>
        <taxon>Tracheophyta</taxon>
        <taxon>Spermatophyta</taxon>
        <taxon>Magnoliopsida</taxon>
        <taxon>eudicotyledons</taxon>
        <taxon>Gunneridae</taxon>
        <taxon>Pentapetalae</taxon>
        <taxon>rosids</taxon>
        <taxon>malvids</taxon>
        <taxon>Myrtales</taxon>
        <taxon>Lythraceae</taxon>
        <taxon>Punica</taxon>
    </lineage>
</organism>
<dbReference type="AlphaFoldDB" id="A0A6P8C995"/>
<keyword evidence="3" id="KW-1185">Reference proteome</keyword>
<feature type="compositionally biased region" description="Polar residues" evidence="2">
    <location>
        <begin position="190"/>
        <end position="201"/>
    </location>
</feature>
<evidence type="ECO:0000256" key="1">
    <source>
        <dbReference type="SAM" id="Coils"/>
    </source>
</evidence>
<dbReference type="RefSeq" id="XP_031378261.1">
    <property type="nucleotide sequence ID" value="XM_031522401.1"/>
</dbReference>
<feature type="coiled-coil region" evidence="1">
    <location>
        <begin position="728"/>
        <end position="755"/>
    </location>
</feature>
<feature type="compositionally biased region" description="Basic and acidic residues" evidence="2">
    <location>
        <begin position="316"/>
        <end position="330"/>
    </location>
</feature>
<feature type="region of interest" description="Disordered" evidence="2">
    <location>
        <begin position="459"/>
        <end position="510"/>
    </location>
</feature>
<evidence type="ECO:0000313" key="3">
    <source>
        <dbReference type="Proteomes" id="UP000515151"/>
    </source>
</evidence>
<feature type="region of interest" description="Disordered" evidence="2">
    <location>
        <begin position="123"/>
        <end position="330"/>
    </location>
</feature>
<feature type="compositionally biased region" description="Basic and acidic residues" evidence="2">
    <location>
        <begin position="474"/>
        <end position="485"/>
    </location>
</feature>
<proteinExistence type="predicted"/>
<sequence length="780" mass="86753">MADECHPERVTPMGLEELSGFITRVDSKIRLLLKGLRAQGHEMTLVFEALRNYQESMKTRLKDVINIAFETKNKDEALKRFTESEESIALVEALTRFFWKKEEQIDARLNKCCEVFGAVGCQEPKEESRPAEGPDQAKGHAKREEDKKLDKKPKGPAKNEEGQELDMIDLKGSSEESEVGKDTIKVLQPQMPSIVSGSSVAADNLEHEAAKSEEAQELDLNPKDPAKSEEGQEPDEKAKDPAKSEEDQVLDIEPTGPAKSEEAQEPDIKLKGPAKSEEAQEPDMKPKGPAKSDEGPKRNKRPKGPESEETQEPEIIDLKGSGEDSEEGRDTIKISGSSVAEENLEHAAAHPGIHVKFSQLIRGIQRVDEKIESLLTNVQGNSCEMKSAVEKMKDSQEGLKARLNKLKERCFKTVGKEENLEVVGSTARGVLVLKSVLRSLTEEEQEIEAQVDERMASLQVTAPRDSSGLIGTADEEKPKENKEPDGGTFNVESSNDSLTRPDPVVPDTGRSEEVMTTGISVTVEAEPGSEEDQLSAHDLSLPESADLENLVDRKLTEFINLGITEEDFKAMDETRKIEIEIGDMLMSLQKSFAHGLMHHATKIHVEVSVMLAELFLLLSTNVKEKLFKFQAFRSCLKDIEEDKSDAKVVKWILEVLKVADEELKKMKTSTRQGQKCRSSETDGDKKLPETGELLEELIDQFIILIAELDSLMNYMGHLESRVLDNKAIQSFESGLKNMERKVQGIESNMEVLRSRCSYRDFSPVLVGIANVHCGLGLPKK</sequence>
<feature type="compositionally biased region" description="Basic and acidic residues" evidence="2">
    <location>
        <begin position="204"/>
        <end position="246"/>
    </location>
</feature>
<keyword evidence="1" id="KW-0175">Coiled coil</keyword>